<dbReference type="EMBL" id="CP000272">
    <property type="protein sequence ID" value="ABE36808.1"/>
    <property type="molecule type" value="Genomic_DNA"/>
</dbReference>
<evidence type="ECO:0000313" key="1">
    <source>
        <dbReference type="EMBL" id="ABE36808.1"/>
    </source>
</evidence>
<dbReference type="AlphaFoldDB" id="Q13GI1"/>
<sequence>MQARHRKEKVRIIRQGNYLLLTLPESTIEALALREGQEVEIGMNDRGRFEVDCTIDPPAPLKLLRQFRGLLAGSSTTEGASS</sequence>
<dbReference type="RefSeq" id="WP_011494055.1">
    <property type="nucleotide sequence ID" value="NC_007953.1"/>
</dbReference>
<protein>
    <recommendedName>
        <fullName evidence="3">SpoVT-AbrB domain-containing protein</fullName>
    </recommendedName>
</protein>
<name>Q13GI1_PARXL</name>
<accession>Q13GI1</accession>
<organism evidence="1 2">
    <name type="scientific">Paraburkholderia xenovorans (strain LB400)</name>
    <dbReference type="NCBI Taxonomy" id="266265"/>
    <lineage>
        <taxon>Bacteria</taxon>
        <taxon>Pseudomonadati</taxon>
        <taxon>Pseudomonadota</taxon>
        <taxon>Betaproteobacteria</taxon>
        <taxon>Burkholderiales</taxon>
        <taxon>Burkholderiaceae</taxon>
        <taxon>Paraburkholderia</taxon>
    </lineage>
</organism>
<keyword evidence="2" id="KW-1185">Reference proteome</keyword>
<gene>
    <name evidence="1" type="ORF">Bxe_C0933</name>
</gene>
<dbReference type="SUPFAM" id="SSF89447">
    <property type="entry name" value="AbrB/MazE/MraZ-like"/>
    <property type="match status" value="1"/>
</dbReference>
<dbReference type="STRING" id="266265.Bxe_C0933"/>
<dbReference type="Gene3D" id="2.10.260.10">
    <property type="match status" value="1"/>
</dbReference>
<evidence type="ECO:0008006" key="3">
    <source>
        <dbReference type="Google" id="ProtNLM"/>
    </source>
</evidence>
<reference evidence="1 2" key="1">
    <citation type="journal article" date="2006" name="Proc. Natl. Acad. Sci. U.S.A.">
        <title>Burkholderia xenovorans LB400 harbors a multi-replicon, 9.73-Mbp genome shaped for versatility.</title>
        <authorList>
            <person name="Chain P.S."/>
            <person name="Denef V.J."/>
            <person name="Konstantinidis K.T."/>
            <person name="Vergez L.M."/>
            <person name="Agullo L."/>
            <person name="Reyes V.L."/>
            <person name="Hauser L."/>
            <person name="Cordova M."/>
            <person name="Gomez L."/>
            <person name="Gonzalez M."/>
            <person name="Land M."/>
            <person name="Lao V."/>
            <person name="Larimer F."/>
            <person name="LiPuma J.J."/>
            <person name="Mahenthiralingam E."/>
            <person name="Malfatti S.A."/>
            <person name="Marx C.J."/>
            <person name="Parnell J.J."/>
            <person name="Ramette A."/>
            <person name="Richardson P."/>
            <person name="Seeger M."/>
            <person name="Smith D."/>
            <person name="Spilker T."/>
            <person name="Sul W.J."/>
            <person name="Tsoi T.V."/>
            <person name="Ulrich L.E."/>
            <person name="Zhulin I.B."/>
            <person name="Tiedje J.M."/>
        </authorList>
    </citation>
    <scope>NUCLEOTIDE SEQUENCE [LARGE SCALE GENOMIC DNA]</scope>
    <source>
        <strain evidence="1 2">LB400</strain>
    </source>
</reference>
<evidence type="ECO:0000313" key="2">
    <source>
        <dbReference type="Proteomes" id="UP000001817"/>
    </source>
</evidence>
<dbReference type="KEGG" id="bxb:DR64_7517"/>
<dbReference type="InterPro" id="IPR037914">
    <property type="entry name" value="SpoVT-AbrB_sf"/>
</dbReference>
<proteinExistence type="predicted"/>
<dbReference type="PATRIC" id="fig|266265.5.peg.8699"/>
<dbReference type="KEGG" id="bxe:Bxe_C0933"/>
<dbReference type="Proteomes" id="UP000001817">
    <property type="component" value="Chromosome 3"/>
</dbReference>